<gene>
    <name evidence="1" type="ORF">GCM10023147_21050</name>
</gene>
<sequence>MSIKVIPLRAGRADVTVDGRHVGFVERHDVDVYDRPGHIKTLHGWRYVLPSQMAQWSAGDALMLPLPTRRAAVSALAGM</sequence>
<keyword evidence="2" id="KW-1185">Reference proteome</keyword>
<reference evidence="2" key="1">
    <citation type="journal article" date="2019" name="Int. J. Syst. Evol. Microbiol.">
        <title>The Global Catalogue of Microorganisms (GCM) 10K type strain sequencing project: providing services to taxonomists for standard genome sequencing and annotation.</title>
        <authorList>
            <consortium name="The Broad Institute Genomics Platform"/>
            <consortium name="The Broad Institute Genome Sequencing Center for Infectious Disease"/>
            <person name="Wu L."/>
            <person name="Ma J."/>
        </authorList>
    </citation>
    <scope>NUCLEOTIDE SEQUENCE [LARGE SCALE GENOMIC DNA]</scope>
    <source>
        <strain evidence="2">JCM 17688</strain>
    </source>
</reference>
<dbReference type="RefSeq" id="WP_344994861.1">
    <property type="nucleotide sequence ID" value="NZ_BAABFR010000026.1"/>
</dbReference>
<evidence type="ECO:0000313" key="1">
    <source>
        <dbReference type="EMBL" id="GAA4391800.1"/>
    </source>
</evidence>
<dbReference type="EMBL" id="BAABFR010000026">
    <property type="protein sequence ID" value="GAA4391800.1"/>
    <property type="molecule type" value="Genomic_DNA"/>
</dbReference>
<evidence type="ECO:0000313" key="2">
    <source>
        <dbReference type="Proteomes" id="UP001500635"/>
    </source>
</evidence>
<protein>
    <recommendedName>
        <fullName evidence="3">DUF2171 domain-containing protein</fullName>
    </recommendedName>
</protein>
<evidence type="ECO:0008006" key="3">
    <source>
        <dbReference type="Google" id="ProtNLM"/>
    </source>
</evidence>
<name>A0ABP8JKE0_9ACTN</name>
<dbReference type="Proteomes" id="UP001500635">
    <property type="component" value="Unassembled WGS sequence"/>
</dbReference>
<accession>A0ABP8JKE0</accession>
<organism evidence="1 2">
    <name type="scientific">Tsukamurella soli</name>
    <dbReference type="NCBI Taxonomy" id="644556"/>
    <lineage>
        <taxon>Bacteria</taxon>
        <taxon>Bacillati</taxon>
        <taxon>Actinomycetota</taxon>
        <taxon>Actinomycetes</taxon>
        <taxon>Mycobacteriales</taxon>
        <taxon>Tsukamurellaceae</taxon>
        <taxon>Tsukamurella</taxon>
    </lineage>
</organism>
<comment type="caution">
    <text evidence="1">The sequence shown here is derived from an EMBL/GenBank/DDBJ whole genome shotgun (WGS) entry which is preliminary data.</text>
</comment>
<proteinExistence type="predicted"/>